<sequence length="101" mass="11924">MVDLFEDDDLEEAEYWAAREVLEEILGSLPSRFMVLLELHRLVIADSKDVIVDKWEKADRLLDLYNLLPEEWHSEEFDPDLDQMDRLIESLTPFLDDRSSA</sequence>
<reference evidence="1 2" key="1">
    <citation type="submission" date="2018-08" db="EMBL/GenBank/DDBJ databases">
        <title>Sequencing the genomes of 1000 actinobacteria strains.</title>
        <authorList>
            <person name="Klenk H.-P."/>
        </authorList>
    </citation>
    <scope>NUCLEOTIDE SEQUENCE [LARGE SCALE GENOMIC DNA]</scope>
    <source>
        <strain evidence="1 2">DSM 22967</strain>
    </source>
</reference>
<evidence type="ECO:0000313" key="2">
    <source>
        <dbReference type="Proteomes" id="UP000256253"/>
    </source>
</evidence>
<accession>A0A3D9UKT8</accession>
<evidence type="ECO:0000313" key="1">
    <source>
        <dbReference type="EMBL" id="REF29927.1"/>
    </source>
</evidence>
<gene>
    <name evidence="1" type="ORF">DFJ65_0912</name>
</gene>
<organism evidence="1 2">
    <name type="scientific">Calidifontibacter indicus</name>
    <dbReference type="NCBI Taxonomy" id="419650"/>
    <lineage>
        <taxon>Bacteria</taxon>
        <taxon>Bacillati</taxon>
        <taxon>Actinomycetota</taxon>
        <taxon>Actinomycetes</taxon>
        <taxon>Micrococcales</taxon>
        <taxon>Dermacoccaceae</taxon>
        <taxon>Calidifontibacter</taxon>
    </lineage>
</organism>
<dbReference type="AlphaFoldDB" id="A0A3D9UKT8"/>
<comment type="caution">
    <text evidence="1">The sequence shown here is derived from an EMBL/GenBank/DDBJ whole genome shotgun (WGS) entry which is preliminary data.</text>
</comment>
<protein>
    <submittedName>
        <fullName evidence="1">Uncharacterized protein</fullName>
    </submittedName>
</protein>
<name>A0A3D9UKT8_9MICO</name>
<dbReference type="EMBL" id="QTUA01000001">
    <property type="protein sequence ID" value="REF29927.1"/>
    <property type="molecule type" value="Genomic_DNA"/>
</dbReference>
<keyword evidence="2" id="KW-1185">Reference proteome</keyword>
<proteinExistence type="predicted"/>
<dbReference type="Proteomes" id="UP000256253">
    <property type="component" value="Unassembled WGS sequence"/>
</dbReference>
<dbReference type="RefSeq" id="WP_147301304.1">
    <property type="nucleotide sequence ID" value="NZ_QTUA01000001.1"/>
</dbReference>